<feature type="transmembrane region" description="Helical" evidence="17">
    <location>
        <begin position="86"/>
        <end position="105"/>
    </location>
</feature>
<dbReference type="GO" id="GO:0008750">
    <property type="term" value="F:proton-translocating NAD(P)+ transhydrogenase activity"/>
    <property type="evidence" value="ECO:0007669"/>
    <property type="project" value="UniProtKB-EC"/>
</dbReference>
<dbReference type="EC" id="7.1.1.1" evidence="4 16"/>
<dbReference type="Gene3D" id="3.40.50.1220">
    <property type="entry name" value="TPP-binding domain"/>
    <property type="match status" value="1"/>
</dbReference>
<dbReference type="PIRSF" id="PIRSF000204">
    <property type="entry name" value="PNTB"/>
    <property type="match status" value="1"/>
</dbReference>
<dbReference type="InterPro" id="IPR012136">
    <property type="entry name" value="NADH_DH_b"/>
</dbReference>
<comment type="subcellular location">
    <subcellularLocation>
        <location evidence="2">Cell inner membrane</location>
        <topology evidence="2">Multi-pass membrane protein</topology>
    </subcellularLocation>
</comment>
<dbReference type="InterPro" id="IPR034300">
    <property type="entry name" value="PNTB-like"/>
</dbReference>
<evidence type="ECO:0000256" key="13">
    <source>
        <dbReference type="ARBA" id="ARBA00023136"/>
    </source>
</evidence>
<accession>A0A0P1FFY0</accession>
<keyword evidence="20" id="KW-1185">Reference proteome</keyword>
<evidence type="ECO:0000256" key="8">
    <source>
        <dbReference type="ARBA" id="ARBA00022692"/>
    </source>
</evidence>
<evidence type="ECO:0000256" key="9">
    <source>
        <dbReference type="ARBA" id="ARBA00022857"/>
    </source>
</evidence>
<keyword evidence="7 16" id="KW-0997">Cell inner membrane</keyword>
<dbReference type="GO" id="GO:0050661">
    <property type="term" value="F:NADP binding"/>
    <property type="evidence" value="ECO:0007669"/>
    <property type="project" value="InterPro"/>
</dbReference>
<dbReference type="GO" id="GO:0016491">
    <property type="term" value="F:oxidoreductase activity"/>
    <property type="evidence" value="ECO:0007669"/>
    <property type="project" value="UniProtKB-KW"/>
</dbReference>
<dbReference type="Proteomes" id="UP000051587">
    <property type="component" value="Unassembled WGS sequence"/>
</dbReference>
<feature type="transmembrane region" description="Helical" evidence="17">
    <location>
        <begin position="6"/>
        <end position="26"/>
    </location>
</feature>
<name>A0A0P1FFY0_THAGE</name>
<keyword evidence="11 17" id="KW-1133">Transmembrane helix</keyword>
<dbReference type="PANTHER" id="PTHR44758">
    <property type="entry name" value="NAD(P) TRANSHYDROGENASE SUBUNIT BETA"/>
    <property type="match status" value="1"/>
</dbReference>
<dbReference type="Pfam" id="PF02233">
    <property type="entry name" value="PNTB"/>
    <property type="match status" value="1"/>
</dbReference>
<keyword evidence="19" id="KW-0560">Oxidoreductase</keyword>
<comment type="catalytic activity">
    <reaction evidence="14 16">
        <text>NAD(+) + NADPH + H(+)(in) = NADH + NADP(+) + H(+)(out)</text>
        <dbReference type="Rhea" id="RHEA:47992"/>
        <dbReference type="ChEBI" id="CHEBI:15378"/>
        <dbReference type="ChEBI" id="CHEBI:57540"/>
        <dbReference type="ChEBI" id="CHEBI:57783"/>
        <dbReference type="ChEBI" id="CHEBI:57945"/>
        <dbReference type="ChEBI" id="CHEBI:58349"/>
        <dbReference type="EC" id="7.1.1.1"/>
    </reaction>
</comment>
<comment type="subunit">
    <text evidence="15">Complex of an alpha and a beta chain; in Rhodospirillum, the alpha chain seems to be made of two subunits.</text>
</comment>
<feature type="transmembrane region" description="Helical" evidence="17">
    <location>
        <begin position="159"/>
        <end position="181"/>
    </location>
</feature>
<evidence type="ECO:0000256" key="4">
    <source>
        <dbReference type="ARBA" id="ARBA00012943"/>
    </source>
</evidence>
<keyword evidence="13 16" id="KW-0472">Membrane</keyword>
<dbReference type="EMBL" id="CYSA01000025">
    <property type="protein sequence ID" value="CUH66976.1"/>
    <property type="molecule type" value="Genomic_DNA"/>
</dbReference>
<evidence type="ECO:0000256" key="3">
    <source>
        <dbReference type="ARBA" id="ARBA00007919"/>
    </source>
</evidence>
<evidence type="ECO:0000256" key="15">
    <source>
        <dbReference type="ARBA" id="ARBA00066047"/>
    </source>
</evidence>
<evidence type="ECO:0000256" key="17">
    <source>
        <dbReference type="SAM" id="Phobius"/>
    </source>
</evidence>
<dbReference type="AlphaFoldDB" id="A0A0P1FFY0"/>
<keyword evidence="8 17" id="KW-0812">Transmembrane</keyword>
<dbReference type="OrthoDB" id="9763786at2"/>
<organism evidence="19 20">
    <name type="scientific">Thalassovita gelatinovora</name>
    <name type="common">Thalassobius gelatinovorus</name>
    <dbReference type="NCBI Taxonomy" id="53501"/>
    <lineage>
        <taxon>Bacteria</taxon>
        <taxon>Pseudomonadati</taxon>
        <taxon>Pseudomonadota</taxon>
        <taxon>Alphaproteobacteria</taxon>
        <taxon>Rhodobacterales</taxon>
        <taxon>Roseobacteraceae</taxon>
        <taxon>Thalassovita</taxon>
    </lineage>
</organism>
<evidence type="ECO:0000256" key="7">
    <source>
        <dbReference type="ARBA" id="ARBA00022519"/>
    </source>
</evidence>
<keyword evidence="10 16" id="KW-1278">Translocase</keyword>
<evidence type="ECO:0000313" key="19">
    <source>
        <dbReference type="EMBL" id="CUH66976.1"/>
    </source>
</evidence>
<evidence type="ECO:0000256" key="1">
    <source>
        <dbReference type="ARBA" id="ARBA00003943"/>
    </source>
</evidence>
<dbReference type="RefSeq" id="WP_058263456.1">
    <property type="nucleotide sequence ID" value="NZ_CP051181.1"/>
</dbReference>
<evidence type="ECO:0000256" key="11">
    <source>
        <dbReference type="ARBA" id="ARBA00022989"/>
    </source>
</evidence>
<feature type="transmembrane region" description="Helical" evidence="17">
    <location>
        <begin position="218"/>
        <end position="239"/>
    </location>
</feature>
<dbReference type="SUPFAM" id="SSF52467">
    <property type="entry name" value="DHS-like NAD/FAD-binding domain"/>
    <property type="match status" value="1"/>
</dbReference>
<protein>
    <recommendedName>
        <fullName evidence="5 16">NAD(P) transhydrogenase subunit beta</fullName>
        <ecNumber evidence="4 16">7.1.1.1</ecNumber>
    </recommendedName>
    <alternativeName>
        <fullName evidence="16">Nicotinamide nucleotide transhydrogenase subunit beta</fullName>
    </alternativeName>
</protein>
<dbReference type="STRING" id="53501.SAMN04488043_105289"/>
<evidence type="ECO:0000313" key="20">
    <source>
        <dbReference type="Proteomes" id="UP000051587"/>
    </source>
</evidence>
<reference evidence="19 20" key="1">
    <citation type="submission" date="2015-09" db="EMBL/GenBank/DDBJ databases">
        <authorList>
            <consortium name="Swine Surveillance"/>
        </authorList>
    </citation>
    <scope>NUCLEOTIDE SEQUENCE [LARGE SCALE GENOMIC DNA]</scope>
    <source>
        <strain evidence="19 20">CECT 4357</strain>
    </source>
</reference>
<evidence type="ECO:0000256" key="14">
    <source>
        <dbReference type="ARBA" id="ARBA00048202"/>
    </source>
</evidence>
<keyword evidence="6 16" id="KW-1003">Cell membrane</keyword>
<evidence type="ECO:0000259" key="18">
    <source>
        <dbReference type="Pfam" id="PF02233"/>
    </source>
</evidence>
<sequence>MSIGIVSAAYIAATVLFILSLGGLSGQESAKRAVWYGIFGMGLAAFATIFGPGMGNYLIVLVMVAAGAFLGQLVAKKVEMTEMPQLVAALHSFVGLAAVFIGFNAELELQNVLALKEGLSSTLNEAGRMAMLHDMGIAGFAEKLAHKTPVEISILKVEVFLGVFIGAVTFTGSIVAFGKLAGKVDGKANKLPGGHMLNAGAALGSFILLILFMNGAGLWSLVLMTLLAFFIGYHLIMGIGGADMPVVVSMLNSYSGWAASAIGFTLGNDLLIVTGALVGSSGAILSYIMCKAMNRSFISVILGGFGGTTGPAMEVEGEQVAIDADGVASALDEADSIIIIPGYGMAVAQAQQSVSELTKRLRAKGKEVRFAIHPVAGRLPGHMNVLLAEAKVPYDIVMEMDEINDDFPSTDVAIVIGSNDIVNPAAQEDPNSPIAGMPVLECWKAKQVFVSKRGQGTGYSGIENPLFYKENTRMFYGDAKKSLDELLTKIS</sequence>
<feature type="transmembrane region" description="Helical" evidence="17">
    <location>
        <begin position="246"/>
        <end position="264"/>
    </location>
</feature>
<gene>
    <name evidence="19" type="primary">pntB</name>
    <name evidence="19" type="ORF">TG4357_02751</name>
</gene>
<feature type="transmembrane region" description="Helical" evidence="17">
    <location>
        <begin position="193"/>
        <end position="212"/>
    </location>
</feature>
<feature type="transmembrane region" description="Helical" evidence="17">
    <location>
        <begin position="33"/>
        <end position="51"/>
    </location>
</feature>
<dbReference type="FunFam" id="3.40.50.1220:FF:000002">
    <property type="entry name" value="NAD(P) transhydrogenase subunit beta"/>
    <property type="match status" value="1"/>
</dbReference>
<evidence type="ECO:0000256" key="5">
    <source>
        <dbReference type="ARBA" id="ARBA00014581"/>
    </source>
</evidence>
<evidence type="ECO:0000256" key="6">
    <source>
        <dbReference type="ARBA" id="ARBA00022475"/>
    </source>
</evidence>
<comment type="similarity">
    <text evidence="3 16">Belongs to the PNT beta subunit family.</text>
</comment>
<keyword evidence="9 16" id="KW-0521">NADP</keyword>
<feature type="transmembrane region" description="Helical" evidence="17">
    <location>
        <begin position="270"/>
        <end position="290"/>
    </location>
</feature>
<evidence type="ECO:0000256" key="10">
    <source>
        <dbReference type="ARBA" id="ARBA00022967"/>
    </source>
</evidence>
<dbReference type="InterPro" id="IPR029035">
    <property type="entry name" value="DHS-like_NAD/FAD-binding_dom"/>
</dbReference>
<feature type="transmembrane region" description="Helical" evidence="17">
    <location>
        <begin position="57"/>
        <end position="74"/>
    </location>
</feature>
<evidence type="ECO:0000256" key="2">
    <source>
        <dbReference type="ARBA" id="ARBA00004429"/>
    </source>
</evidence>
<keyword evidence="12 16" id="KW-0520">NAD</keyword>
<proteinExistence type="inferred from homology"/>
<dbReference type="GO" id="GO:0005886">
    <property type="term" value="C:plasma membrane"/>
    <property type="evidence" value="ECO:0007669"/>
    <property type="project" value="UniProtKB-SubCell"/>
</dbReference>
<evidence type="ECO:0000256" key="12">
    <source>
        <dbReference type="ARBA" id="ARBA00023027"/>
    </source>
</evidence>
<evidence type="ECO:0000256" key="16">
    <source>
        <dbReference type="PIRNR" id="PIRNR000204"/>
    </source>
</evidence>
<feature type="domain" description="NADP transhydrogenase beta-like" evidence="18">
    <location>
        <begin position="7"/>
        <end position="488"/>
    </location>
</feature>
<comment type="function">
    <text evidence="1 16">The transhydrogenation between NADH and NADP is coupled to respiration and ATP hydrolysis and functions as a proton pump across the membrane.</text>
</comment>
<dbReference type="PANTHER" id="PTHR44758:SF1">
    <property type="entry name" value="NAD(P) TRANSHYDROGENASE SUBUNIT BETA"/>
    <property type="match status" value="1"/>
</dbReference>